<organism evidence="2 3">
    <name type="scientific">Pseudoneurospora amorphoporcata</name>
    <dbReference type="NCBI Taxonomy" id="241081"/>
    <lineage>
        <taxon>Eukaryota</taxon>
        <taxon>Fungi</taxon>
        <taxon>Dikarya</taxon>
        <taxon>Ascomycota</taxon>
        <taxon>Pezizomycotina</taxon>
        <taxon>Sordariomycetes</taxon>
        <taxon>Sordariomycetidae</taxon>
        <taxon>Sordariales</taxon>
        <taxon>Sordariaceae</taxon>
        <taxon>Pseudoneurospora</taxon>
    </lineage>
</organism>
<dbReference type="Proteomes" id="UP001303222">
    <property type="component" value="Unassembled WGS sequence"/>
</dbReference>
<comment type="caution">
    <text evidence="2">The sequence shown here is derived from an EMBL/GenBank/DDBJ whole genome shotgun (WGS) entry which is preliminary data.</text>
</comment>
<keyword evidence="3" id="KW-1185">Reference proteome</keyword>
<reference evidence="2" key="1">
    <citation type="journal article" date="2023" name="Mol. Phylogenet. Evol.">
        <title>Genome-scale phylogeny and comparative genomics of the fungal order Sordariales.</title>
        <authorList>
            <person name="Hensen N."/>
            <person name="Bonometti L."/>
            <person name="Westerberg I."/>
            <person name="Brannstrom I.O."/>
            <person name="Guillou S."/>
            <person name="Cros-Aarteil S."/>
            <person name="Calhoun S."/>
            <person name="Haridas S."/>
            <person name="Kuo A."/>
            <person name="Mondo S."/>
            <person name="Pangilinan J."/>
            <person name="Riley R."/>
            <person name="LaButti K."/>
            <person name="Andreopoulos B."/>
            <person name="Lipzen A."/>
            <person name="Chen C."/>
            <person name="Yan M."/>
            <person name="Daum C."/>
            <person name="Ng V."/>
            <person name="Clum A."/>
            <person name="Steindorff A."/>
            <person name="Ohm R.A."/>
            <person name="Martin F."/>
            <person name="Silar P."/>
            <person name="Natvig D.O."/>
            <person name="Lalanne C."/>
            <person name="Gautier V."/>
            <person name="Ament-Velasquez S.L."/>
            <person name="Kruys A."/>
            <person name="Hutchinson M.I."/>
            <person name="Powell A.J."/>
            <person name="Barry K."/>
            <person name="Miller A.N."/>
            <person name="Grigoriev I.V."/>
            <person name="Debuchy R."/>
            <person name="Gladieux P."/>
            <person name="Hiltunen Thoren M."/>
            <person name="Johannesson H."/>
        </authorList>
    </citation>
    <scope>NUCLEOTIDE SEQUENCE</scope>
    <source>
        <strain evidence="2">CBS 626.80</strain>
    </source>
</reference>
<sequence length="296" mass="33621">MKQVVMVDPNVHPLFQALFVTPRTLKYGLRRKWKQSVSFRRIDLHQMPHGDQYIVGLKGPMLLAGLRCGIVVPLFRSSRSDVPYRPVGQSRTQTETVPHVMNERGRSRMSRTILSTSRDPGLSVAGGGKAWFGERVGQQTDDRWDRAGARPDPRNLGSCETKCPFGDTDNLGQHCYWYALSSVDPFGAIGRDRNCGPKKGPTKNGSWHVDRFWEWKKATWKRGLKSHVVGMNRCLTESSDVVGYRSLTILRVVTWCSNLTGCQGWGDFRATETISQRKTMLRYRRSRNMGYSPPKS</sequence>
<dbReference type="AlphaFoldDB" id="A0AAN6SI45"/>
<name>A0AAN6SI45_9PEZI</name>
<gene>
    <name evidence="2" type="ORF">QBC32DRAFT_334116</name>
</gene>
<evidence type="ECO:0000313" key="3">
    <source>
        <dbReference type="Proteomes" id="UP001303222"/>
    </source>
</evidence>
<proteinExistence type="predicted"/>
<reference evidence="2" key="2">
    <citation type="submission" date="2023-06" db="EMBL/GenBank/DDBJ databases">
        <authorList>
            <consortium name="Lawrence Berkeley National Laboratory"/>
            <person name="Mondo S.J."/>
            <person name="Hensen N."/>
            <person name="Bonometti L."/>
            <person name="Westerberg I."/>
            <person name="Brannstrom I.O."/>
            <person name="Guillou S."/>
            <person name="Cros-Aarteil S."/>
            <person name="Calhoun S."/>
            <person name="Haridas S."/>
            <person name="Kuo A."/>
            <person name="Pangilinan J."/>
            <person name="Riley R."/>
            <person name="Labutti K."/>
            <person name="Andreopoulos B."/>
            <person name="Lipzen A."/>
            <person name="Chen C."/>
            <person name="Yanf M."/>
            <person name="Daum C."/>
            <person name="Ng V."/>
            <person name="Clum A."/>
            <person name="Steindorff A."/>
            <person name="Ohm R."/>
            <person name="Martin F."/>
            <person name="Silar P."/>
            <person name="Natvig D."/>
            <person name="Lalanne C."/>
            <person name="Gautier V."/>
            <person name="Ament-Velasquez S.L."/>
            <person name="Kruys A."/>
            <person name="Hutchinson M.I."/>
            <person name="Powell A.J."/>
            <person name="Barry K."/>
            <person name="Miller A.N."/>
            <person name="Grigoriev I.V."/>
            <person name="Debuchy R."/>
            <person name="Gladieux P."/>
            <person name="Thoren M.H."/>
            <person name="Johannesson H."/>
        </authorList>
    </citation>
    <scope>NUCLEOTIDE SEQUENCE</scope>
    <source>
        <strain evidence="2">CBS 626.80</strain>
    </source>
</reference>
<evidence type="ECO:0000313" key="2">
    <source>
        <dbReference type="EMBL" id="KAK3955202.1"/>
    </source>
</evidence>
<accession>A0AAN6SI45</accession>
<feature type="region of interest" description="Disordered" evidence="1">
    <location>
        <begin position="103"/>
        <end position="122"/>
    </location>
</feature>
<protein>
    <submittedName>
        <fullName evidence="2">Uncharacterized protein</fullName>
    </submittedName>
</protein>
<evidence type="ECO:0000256" key="1">
    <source>
        <dbReference type="SAM" id="MobiDB-lite"/>
    </source>
</evidence>
<dbReference type="EMBL" id="MU859079">
    <property type="protein sequence ID" value="KAK3955202.1"/>
    <property type="molecule type" value="Genomic_DNA"/>
</dbReference>